<reference evidence="9 10" key="1">
    <citation type="submission" date="2018-08" db="EMBL/GenBank/DDBJ databases">
        <title>Whole genome sequence analysis of Dermacoccus abyssi bacteria isolated from Deep Mariana trench Micromonospora spp reveals genes involved in the environmental adaptation and production of secondary metabolites.</title>
        <authorList>
            <person name="Abdel-Mageed W.M."/>
            <person name="Lehri B."/>
            <person name="Nouioui I."/>
            <person name="Goodfellow I."/>
            <person name="Jaspars M."/>
            <person name="Karlyshev A."/>
        </authorList>
    </citation>
    <scope>NUCLEOTIDE SEQUENCE [LARGE SCALE GENOMIC DNA]</scope>
    <source>
        <strain evidence="9 10">MT1.1</strain>
    </source>
</reference>
<dbReference type="GO" id="GO:0005886">
    <property type="term" value="C:plasma membrane"/>
    <property type="evidence" value="ECO:0007669"/>
    <property type="project" value="UniProtKB-SubCell"/>
</dbReference>
<name>A0A417Z6Z4_9MICO</name>
<protein>
    <submittedName>
        <fullName evidence="9">DedA family protein</fullName>
    </submittedName>
</protein>
<proteinExistence type="inferred from homology"/>
<evidence type="ECO:0000256" key="6">
    <source>
        <dbReference type="ARBA" id="ARBA00023136"/>
    </source>
</evidence>
<evidence type="ECO:0000256" key="3">
    <source>
        <dbReference type="ARBA" id="ARBA00022475"/>
    </source>
</evidence>
<dbReference type="RefSeq" id="WP_118913067.1">
    <property type="nucleotide sequence ID" value="NZ_CBCRVH010000004.1"/>
</dbReference>
<evidence type="ECO:0000256" key="5">
    <source>
        <dbReference type="ARBA" id="ARBA00022989"/>
    </source>
</evidence>
<evidence type="ECO:0000256" key="2">
    <source>
        <dbReference type="ARBA" id="ARBA00010792"/>
    </source>
</evidence>
<evidence type="ECO:0000313" key="10">
    <source>
        <dbReference type="Proteomes" id="UP000285376"/>
    </source>
</evidence>
<feature type="transmembrane region" description="Helical" evidence="7">
    <location>
        <begin position="170"/>
        <end position="187"/>
    </location>
</feature>
<keyword evidence="3" id="KW-1003">Cell membrane</keyword>
<comment type="caution">
    <text evidence="9">The sequence shown here is derived from an EMBL/GenBank/DDBJ whole genome shotgun (WGS) entry which is preliminary data.</text>
</comment>
<feature type="domain" description="VTT" evidence="8">
    <location>
        <begin position="35"/>
        <end position="159"/>
    </location>
</feature>
<evidence type="ECO:0000256" key="4">
    <source>
        <dbReference type="ARBA" id="ARBA00022692"/>
    </source>
</evidence>
<feature type="transmembrane region" description="Helical" evidence="7">
    <location>
        <begin position="16"/>
        <end position="36"/>
    </location>
</feature>
<dbReference type="Pfam" id="PF09335">
    <property type="entry name" value="VTT_dom"/>
    <property type="match status" value="1"/>
</dbReference>
<accession>A0A417Z6Z4</accession>
<evidence type="ECO:0000256" key="1">
    <source>
        <dbReference type="ARBA" id="ARBA00004651"/>
    </source>
</evidence>
<dbReference type="EMBL" id="QWLM01000005">
    <property type="protein sequence ID" value="RHW46381.1"/>
    <property type="molecule type" value="Genomic_DNA"/>
</dbReference>
<dbReference type="InterPro" id="IPR051311">
    <property type="entry name" value="DedA_domain"/>
</dbReference>
<organism evidence="9 10">
    <name type="scientific">Dermacoccus abyssi</name>
    <dbReference type="NCBI Taxonomy" id="322596"/>
    <lineage>
        <taxon>Bacteria</taxon>
        <taxon>Bacillati</taxon>
        <taxon>Actinomycetota</taxon>
        <taxon>Actinomycetes</taxon>
        <taxon>Micrococcales</taxon>
        <taxon>Dermacoccaceae</taxon>
        <taxon>Dermacoccus</taxon>
    </lineage>
</organism>
<keyword evidence="5 7" id="KW-1133">Transmembrane helix</keyword>
<feature type="transmembrane region" description="Helical" evidence="7">
    <location>
        <begin position="57"/>
        <end position="76"/>
    </location>
</feature>
<comment type="similarity">
    <text evidence="2">Belongs to the DedA family.</text>
</comment>
<evidence type="ECO:0000259" key="8">
    <source>
        <dbReference type="Pfam" id="PF09335"/>
    </source>
</evidence>
<feature type="transmembrane region" description="Helical" evidence="7">
    <location>
        <begin position="144"/>
        <end position="164"/>
    </location>
</feature>
<evidence type="ECO:0000313" key="9">
    <source>
        <dbReference type="EMBL" id="RHW46381.1"/>
    </source>
</evidence>
<dbReference type="InterPro" id="IPR032816">
    <property type="entry name" value="VTT_dom"/>
</dbReference>
<dbReference type="PANTHER" id="PTHR42709">
    <property type="entry name" value="ALKALINE PHOSPHATASE LIKE PROTEIN"/>
    <property type="match status" value="1"/>
</dbReference>
<dbReference type="PANTHER" id="PTHR42709:SF6">
    <property type="entry name" value="UNDECAPRENYL PHOSPHATE TRANSPORTER A"/>
    <property type="match status" value="1"/>
</dbReference>
<keyword evidence="6 7" id="KW-0472">Membrane</keyword>
<sequence length="214" mass="22807">MTDAILGPLEHLMTSWWVYAALFGLCTVDALVPVFPSEAPLILAGVYAASDPNGPDVFLVVLVSALGACLGDHLSYGLGHVLGTSWLEKNPKRRRTVERVRGVLHRRGSWALLVVRFIPGGRCVATLSLGATGYPLRSFTPYDLLATVVWAVHGTVIGYVGGHAFEHNPLAGIATGMGIAVVLAGLLEWRRHHVDKRPAASADEREPSSAGARG</sequence>
<keyword evidence="4 7" id="KW-0812">Transmembrane</keyword>
<gene>
    <name evidence="9" type="ORF">D1832_06015</name>
</gene>
<comment type="subcellular location">
    <subcellularLocation>
        <location evidence="1">Cell membrane</location>
        <topology evidence="1">Multi-pass membrane protein</topology>
    </subcellularLocation>
</comment>
<dbReference type="AlphaFoldDB" id="A0A417Z6Z4"/>
<evidence type="ECO:0000256" key="7">
    <source>
        <dbReference type="SAM" id="Phobius"/>
    </source>
</evidence>
<dbReference type="Proteomes" id="UP000285376">
    <property type="component" value="Unassembled WGS sequence"/>
</dbReference>